<dbReference type="Proteomes" id="UP000825009">
    <property type="component" value="Chromosome"/>
</dbReference>
<evidence type="ECO:0000256" key="4">
    <source>
        <dbReference type="ARBA" id="ARBA00023163"/>
    </source>
</evidence>
<evidence type="ECO:0000313" key="6">
    <source>
        <dbReference type="EMBL" id="QXT40277.1"/>
    </source>
</evidence>
<evidence type="ECO:0000256" key="2">
    <source>
        <dbReference type="ARBA" id="ARBA00023015"/>
    </source>
</evidence>
<dbReference type="AlphaFoldDB" id="A0A8F6TYW3"/>
<keyword evidence="4" id="KW-0804">Transcription</keyword>
<dbReference type="GO" id="GO:0005829">
    <property type="term" value="C:cytosol"/>
    <property type="evidence" value="ECO:0007669"/>
    <property type="project" value="TreeGrafter"/>
</dbReference>
<dbReference type="InterPro" id="IPR050950">
    <property type="entry name" value="HTH-type_LysR_regulators"/>
</dbReference>
<keyword evidence="3" id="KW-0238">DNA-binding</keyword>
<dbReference type="Pfam" id="PF03466">
    <property type="entry name" value="LysR_substrate"/>
    <property type="match status" value="1"/>
</dbReference>
<accession>A0A8F6TYW3</accession>
<dbReference type="EMBL" id="CP079194">
    <property type="protein sequence ID" value="QXT40277.1"/>
    <property type="molecule type" value="Genomic_DNA"/>
</dbReference>
<organism evidence="6 7">
    <name type="scientific">Gymnodinialimonas ceratoperidinii</name>
    <dbReference type="NCBI Taxonomy" id="2856823"/>
    <lineage>
        <taxon>Bacteria</taxon>
        <taxon>Pseudomonadati</taxon>
        <taxon>Pseudomonadota</taxon>
        <taxon>Alphaproteobacteria</taxon>
        <taxon>Rhodobacterales</taxon>
        <taxon>Paracoccaceae</taxon>
        <taxon>Gymnodinialimonas</taxon>
    </lineage>
</organism>
<dbReference type="Pfam" id="PF00126">
    <property type="entry name" value="HTH_1"/>
    <property type="match status" value="1"/>
</dbReference>
<evidence type="ECO:0000256" key="1">
    <source>
        <dbReference type="ARBA" id="ARBA00009437"/>
    </source>
</evidence>
<name>A0A8F6TYW3_9RHOB</name>
<evidence type="ECO:0000313" key="7">
    <source>
        <dbReference type="Proteomes" id="UP000825009"/>
    </source>
</evidence>
<dbReference type="CDD" id="cd08427">
    <property type="entry name" value="PBP2_LTTR_like_2"/>
    <property type="match status" value="1"/>
</dbReference>
<keyword evidence="7" id="KW-1185">Reference proteome</keyword>
<dbReference type="RefSeq" id="WP_219003409.1">
    <property type="nucleotide sequence ID" value="NZ_CP079194.1"/>
</dbReference>
<gene>
    <name evidence="6" type="ORF">KYE46_03220</name>
</gene>
<dbReference type="KEGG" id="gce:KYE46_03220"/>
<dbReference type="GO" id="GO:0003677">
    <property type="term" value="F:DNA binding"/>
    <property type="evidence" value="ECO:0007669"/>
    <property type="project" value="UniProtKB-KW"/>
</dbReference>
<feature type="domain" description="HTH lysR-type" evidence="5">
    <location>
        <begin position="1"/>
        <end position="58"/>
    </location>
</feature>
<dbReference type="GO" id="GO:0003700">
    <property type="term" value="F:DNA-binding transcription factor activity"/>
    <property type="evidence" value="ECO:0007669"/>
    <property type="project" value="InterPro"/>
</dbReference>
<reference evidence="6 7" key="1">
    <citation type="submission" date="2021-07" db="EMBL/GenBank/DDBJ databases">
        <title>A novel Jannaschia species isolated from marine dinoflagellate Ceratoperidinium margalefii.</title>
        <authorList>
            <person name="Jiang Y."/>
            <person name="Li Z."/>
        </authorList>
    </citation>
    <scope>NUCLEOTIDE SEQUENCE [LARGE SCALE GENOMIC DNA]</scope>
    <source>
        <strain evidence="6 7">J12C1-MA-4</strain>
    </source>
</reference>
<dbReference type="InterPro" id="IPR000847">
    <property type="entry name" value="LysR_HTH_N"/>
</dbReference>
<dbReference type="PANTHER" id="PTHR30419">
    <property type="entry name" value="HTH-TYPE TRANSCRIPTIONAL REGULATOR YBHD"/>
    <property type="match status" value="1"/>
</dbReference>
<dbReference type="InterPro" id="IPR005119">
    <property type="entry name" value="LysR_subst-bd"/>
</dbReference>
<protein>
    <submittedName>
        <fullName evidence="6">LysR family transcriptional regulator</fullName>
    </submittedName>
</protein>
<comment type="similarity">
    <text evidence="1">Belongs to the LysR transcriptional regulatory family.</text>
</comment>
<evidence type="ECO:0000256" key="3">
    <source>
        <dbReference type="ARBA" id="ARBA00023125"/>
    </source>
</evidence>
<evidence type="ECO:0000259" key="5">
    <source>
        <dbReference type="PROSITE" id="PS50931"/>
    </source>
</evidence>
<proteinExistence type="inferred from homology"/>
<sequence length="297" mass="32144">MTIRLLRTLVAVADAKTFSAAADAVNVTHAAVSQQMRTLEADMGVALFDRSTRTPELTPIAHRIVAKARVLLADYDNLLPSVLDEDGLSGDVRLGALGTTLTGLTPRAMAVLKERYPTIGLHIRPGLTGDLLADVERGTLDAAIVTKPHLMPLRVQFRTLAHEPLQLIAPADEPSDDPFELLQKRPFIRFNRSAVLGALIENWIVSKRLRVSEAMELNSAEAISSMVQAGLGVSIVPDLAVRPRDGIDVKRLPLGPDAPARILGLAYPTDQIKTRVIEEVFDALTSVIPAAQRADQP</sequence>
<keyword evidence="2" id="KW-0805">Transcription regulation</keyword>
<dbReference type="PROSITE" id="PS50931">
    <property type="entry name" value="HTH_LYSR"/>
    <property type="match status" value="1"/>
</dbReference>
<dbReference type="FunFam" id="1.10.10.10:FF:000001">
    <property type="entry name" value="LysR family transcriptional regulator"/>
    <property type="match status" value="1"/>
</dbReference>